<dbReference type="GO" id="GO:0005524">
    <property type="term" value="F:ATP binding"/>
    <property type="evidence" value="ECO:0007669"/>
    <property type="project" value="InterPro"/>
</dbReference>
<evidence type="ECO:0000256" key="2">
    <source>
        <dbReference type="ARBA" id="ARBA00007095"/>
    </source>
</evidence>
<feature type="region of interest" description="Disordered" evidence="7">
    <location>
        <begin position="280"/>
        <end position="308"/>
    </location>
</feature>
<evidence type="ECO:0000313" key="9">
    <source>
        <dbReference type="EMBL" id="GIY07388.1"/>
    </source>
</evidence>
<keyword evidence="4" id="KW-0238">DNA-binding</keyword>
<dbReference type="InterPro" id="IPR003593">
    <property type="entry name" value="AAA+_ATPase"/>
</dbReference>
<dbReference type="SMART" id="SM00382">
    <property type="entry name" value="AAA"/>
    <property type="match status" value="1"/>
</dbReference>
<evidence type="ECO:0000256" key="5">
    <source>
        <dbReference type="ARBA" id="ARBA00023172"/>
    </source>
</evidence>
<dbReference type="InterPro" id="IPR030548">
    <property type="entry name" value="RAD51B"/>
</dbReference>
<dbReference type="Gene3D" id="3.40.50.300">
    <property type="entry name" value="P-loop containing nucleotide triphosphate hydrolases"/>
    <property type="match status" value="1"/>
</dbReference>
<keyword evidence="10" id="KW-1185">Reference proteome</keyword>
<accession>A0AAV4QBG5</accession>
<dbReference type="PANTHER" id="PTHR46456:SF1">
    <property type="entry name" value="DNA REPAIR PROTEIN RAD51 HOMOLOG 2"/>
    <property type="match status" value="1"/>
</dbReference>
<reference evidence="9 10" key="1">
    <citation type="submission" date="2021-06" db="EMBL/GenBank/DDBJ databases">
        <title>Caerostris darwini draft genome.</title>
        <authorList>
            <person name="Kono N."/>
            <person name="Arakawa K."/>
        </authorList>
    </citation>
    <scope>NUCLEOTIDE SEQUENCE [LARGE SCALE GENOMIC DNA]</scope>
</reference>
<proteinExistence type="inferred from homology"/>
<dbReference type="InterPro" id="IPR013632">
    <property type="entry name" value="Rad51_C"/>
</dbReference>
<dbReference type="GO" id="GO:0005657">
    <property type="term" value="C:replication fork"/>
    <property type="evidence" value="ECO:0007669"/>
    <property type="project" value="TreeGrafter"/>
</dbReference>
<dbReference type="GO" id="GO:0000724">
    <property type="term" value="P:double-strand break repair via homologous recombination"/>
    <property type="evidence" value="ECO:0007669"/>
    <property type="project" value="InterPro"/>
</dbReference>
<dbReference type="GO" id="GO:0000400">
    <property type="term" value="F:four-way junction DNA binding"/>
    <property type="evidence" value="ECO:0007669"/>
    <property type="project" value="TreeGrafter"/>
</dbReference>
<feature type="domain" description="RecA family profile 1" evidence="8">
    <location>
        <begin position="97"/>
        <end position="272"/>
    </location>
</feature>
<dbReference type="GO" id="GO:0033063">
    <property type="term" value="C:Rad51B-Rad51C-Rad51D-XRCC2 complex"/>
    <property type="evidence" value="ECO:0007669"/>
    <property type="project" value="InterPro"/>
</dbReference>
<organism evidence="9 10">
    <name type="scientific">Caerostris darwini</name>
    <dbReference type="NCBI Taxonomy" id="1538125"/>
    <lineage>
        <taxon>Eukaryota</taxon>
        <taxon>Metazoa</taxon>
        <taxon>Ecdysozoa</taxon>
        <taxon>Arthropoda</taxon>
        <taxon>Chelicerata</taxon>
        <taxon>Arachnida</taxon>
        <taxon>Araneae</taxon>
        <taxon>Araneomorphae</taxon>
        <taxon>Entelegynae</taxon>
        <taxon>Araneoidea</taxon>
        <taxon>Araneidae</taxon>
        <taxon>Caerostris</taxon>
    </lineage>
</organism>
<dbReference type="InterPro" id="IPR058766">
    <property type="entry name" value="HHH_XRCC3_RAD51B"/>
</dbReference>
<dbReference type="GO" id="GO:0003690">
    <property type="term" value="F:double-stranded DNA binding"/>
    <property type="evidence" value="ECO:0007669"/>
    <property type="project" value="TreeGrafter"/>
</dbReference>
<dbReference type="GO" id="GO:0140664">
    <property type="term" value="F:ATP-dependent DNA damage sensor activity"/>
    <property type="evidence" value="ECO:0007669"/>
    <property type="project" value="InterPro"/>
</dbReference>
<evidence type="ECO:0000256" key="6">
    <source>
        <dbReference type="ARBA" id="ARBA00023242"/>
    </source>
</evidence>
<protein>
    <submittedName>
        <fullName evidence="9">DNA repair protein RAD51 homolog 2</fullName>
    </submittedName>
</protein>
<comment type="subcellular location">
    <subcellularLocation>
        <location evidence="1">Nucleus</location>
    </subcellularLocation>
</comment>
<evidence type="ECO:0000256" key="4">
    <source>
        <dbReference type="ARBA" id="ARBA00023125"/>
    </source>
</evidence>
<comment type="caution">
    <text evidence="9">The sequence shown here is derived from an EMBL/GenBank/DDBJ whole genome shotgun (WGS) entry which is preliminary data.</text>
</comment>
<dbReference type="Pfam" id="PF26169">
    <property type="entry name" value="HHH_XRCC3_RpoA"/>
    <property type="match status" value="1"/>
</dbReference>
<dbReference type="PROSITE" id="PS50162">
    <property type="entry name" value="RECA_2"/>
    <property type="match status" value="1"/>
</dbReference>
<comment type="similarity">
    <text evidence="2">Belongs to the RecA family. RAD51 subfamily.</text>
</comment>
<gene>
    <name evidence="9" type="primary">RAD51B</name>
    <name evidence="9" type="ORF">CDAR_434901</name>
</gene>
<evidence type="ECO:0000256" key="3">
    <source>
        <dbReference type="ARBA" id="ARBA00022763"/>
    </source>
</evidence>
<evidence type="ECO:0000256" key="1">
    <source>
        <dbReference type="ARBA" id="ARBA00004123"/>
    </source>
</evidence>
<dbReference type="GO" id="GO:0003697">
    <property type="term" value="F:single-stranded DNA binding"/>
    <property type="evidence" value="ECO:0007669"/>
    <property type="project" value="TreeGrafter"/>
</dbReference>
<evidence type="ECO:0000256" key="7">
    <source>
        <dbReference type="SAM" id="MobiDB-lite"/>
    </source>
</evidence>
<dbReference type="Proteomes" id="UP001054837">
    <property type="component" value="Unassembled WGS sequence"/>
</dbReference>
<dbReference type="EMBL" id="BPLQ01004336">
    <property type="protein sequence ID" value="GIY07388.1"/>
    <property type="molecule type" value="Genomic_DNA"/>
</dbReference>
<dbReference type="Pfam" id="PF08423">
    <property type="entry name" value="Rad51"/>
    <property type="match status" value="1"/>
</dbReference>
<keyword evidence="3" id="KW-0227">DNA damage</keyword>
<name>A0AAV4QBG5_9ARAC</name>
<dbReference type="SUPFAM" id="SSF52540">
    <property type="entry name" value="P-loop containing nucleoside triphosphate hydrolases"/>
    <property type="match status" value="1"/>
</dbReference>
<dbReference type="InterPro" id="IPR020588">
    <property type="entry name" value="RecA_ATP-bd"/>
</dbReference>
<keyword evidence="6" id="KW-0539">Nucleus</keyword>
<dbReference type="InterPro" id="IPR027417">
    <property type="entry name" value="P-loop_NTPase"/>
</dbReference>
<evidence type="ECO:0000259" key="8">
    <source>
        <dbReference type="PROSITE" id="PS50162"/>
    </source>
</evidence>
<keyword evidence="5" id="KW-0233">DNA recombination</keyword>
<sequence length="414" mass="46330">MGSYKIRRLNLPQNIVEILEKKNLHSCKVISKNNTNLSTFKDRKKNDVLQFTKLELQLMLGLSRNKIENILQEISKKCISTPQTAYDIFKDRGLLTANGFLPLCLHSLDLLLQGGLPFGSITELTGPPGVGKTQFCFMLSVLASLPPPHGLGTGVIYIDTESTFCAQRLQNMVQKKFSQKFKQENIIQSLQRVLIHKIISITVLKEVICQLEKEIIRNNVKLIIIDSIASLMRKEFGIDSILERNKILMEQTAVIKDLAQTYNVVVFMTNQIASHLIDPNSVHPEDEDEDVNNHTDFGSGRPPAPVPKKKPKIEGMDADHMIPALGNTWSHCVNTRLVAQFLDPSVRQLTIVKSPVAPNAAVRYTINESGIVLTDDDIEFVNVSSRHYQNILTKNNFLTPEVTGTGVVFTATTM</sequence>
<evidence type="ECO:0000313" key="10">
    <source>
        <dbReference type="Proteomes" id="UP001054837"/>
    </source>
</evidence>
<dbReference type="AlphaFoldDB" id="A0AAV4QBG5"/>
<dbReference type="PANTHER" id="PTHR46456">
    <property type="entry name" value="DNA REPAIR PROTEIN RAD51 HOMOLOG 2"/>
    <property type="match status" value="1"/>
</dbReference>